<organism evidence="9 10">
    <name type="scientific">Helicobacter mastomyrinus</name>
    <dbReference type="NCBI Taxonomy" id="287948"/>
    <lineage>
        <taxon>Bacteria</taxon>
        <taxon>Pseudomonadati</taxon>
        <taxon>Campylobacterota</taxon>
        <taxon>Epsilonproteobacteria</taxon>
        <taxon>Campylobacterales</taxon>
        <taxon>Helicobacteraceae</taxon>
        <taxon>Helicobacter</taxon>
    </lineage>
</organism>
<evidence type="ECO:0000313" key="10">
    <source>
        <dbReference type="Proteomes" id="UP001434737"/>
    </source>
</evidence>
<feature type="domain" description="NLPC/P60 N-terminal" evidence="6">
    <location>
        <begin position="8"/>
        <end position="118"/>
    </location>
</feature>
<keyword evidence="3" id="KW-0378">Hydrolase</keyword>
<name>A0ABZ3F6A4_9HELI</name>
<evidence type="ECO:0000256" key="3">
    <source>
        <dbReference type="ARBA" id="ARBA00022801"/>
    </source>
</evidence>
<dbReference type="InterPro" id="IPR025606">
    <property type="entry name" value="NLPC/P60_N_dom"/>
</dbReference>
<sequence>MKYRIFALLLYVLYLSACSQKVIQITKIKDLEQLPQDALIYIDESSQIKVDSKALAVLKNDYLEKYYSIWQEKPNPNVNEVFWIKPSLLKNAGFGENLQANPLSYTKEILDSMDIESYPSKAIRAIITTTTDVRAVPTIKPMFNKPDGYPFDRWQNSLIFVGTPVLITHTSRDKSWVHIQSSFVYGWVKAEHVGILSKEQIKEIRGFKQYVTPIEDKILLYNAKGDFATQARIGQIFALKTGSHTKGDKIALVTYTRMPNGNAKQKILYGLKSHFSPFPLELDTQNIAKTINAMLGQRYGWGGLLENRDCSAFVRDIFSQYGIHLPRNSKAQVNYGKNSVDLSTLTREEKEAFIIANATPYQTLLWQSGHIMLYIGHFEGKALIAHSVWSVTTGKKYENMLGGVVITTLHVGEEHNGTFAKSPLLIDKIGAMSDLSILAKQIQAK</sequence>
<feature type="domain" description="SH3b2-type SH3" evidence="8">
    <location>
        <begin position="200"/>
        <end position="240"/>
    </location>
</feature>
<feature type="domain" description="NlpC/P60" evidence="5">
    <location>
        <begin position="296"/>
        <end position="346"/>
    </location>
</feature>
<evidence type="ECO:0000256" key="2">
    <source>
        <dbReference type="ARBA" id="ARBA00022670"/>
    </source>
</evidence>
<evidence type="ECO:0000259" key="7">
    <source>
        <dbReference type="Pfam" id="PF12913"/>
    </source>
</evidence>
<dbReference type="InterPro" id="IPR038765">
    <property type="entry name" value="Papain-like_cys_pep_sf"/>
</dbReference>
<evidence type="ECO:0000259" key="5">
    <source>
        <dbReference type="Pfam" id="PF00877"/>
    </source>
</evidence>
<keyword evidence="2" id="KW-0645">Protease</keyword>
<dbReference type="Gene3D" id="3.90.1720.10">
    <property type="entry name" value="endopeptidase domain like (from Nostoc punctiforme)"/>
    <property type="match status" value="1"/>
</dbReference>
<evidence type="ECO:0000256" key="4">
    <source>
        <dbReference type="ARBA" id="ARBA00022807"/>
    </source>
</evidence>
<dbReference type="Pfam" id="PF12913">
    <property type="entry name" value="SH3_6"/>
    <property type="match status" value="1"/>
</dbReference>
<dbReference type="SUPFAM" id="SSF54001">
    <property type="entry name" value="Cysteine proteinases"/>
    <property type="match status" value="1"/>
</dbReference>
<reference evidence="9 10" key="1">
    <citation type="submission" date="2024-02" db="EMBL/GenBank/DDBJ databases">
        <title>Genome and pathogenicity analysis of Helicobacter mastomyrinus isolated from mice.</title>
        <authorList>
            <person name="Zhu L."/>
        </authorList>
    </citation>
    <scope>NUCLEOTIDE SEQUENCE [LARGE SCALE GENOMIC DNA]</scope>
    <source>
        <strain evidence="9 10">Hm-17</strain>
    </source>
</reference>
<evidence type="ECO:0000313" key="9">
    <source>
        <dbReference type="EMBL" id="XAM18072.1"/>
    </source>
</evidence>
<protein>
    <submittedName>
        <fullName evidence="9">SH3 domain-containing protein</fullName>
    </submittedName>
</protein>
<dbReference type="PIRSF" id="PIRSF019015">
    <property type="entry name" value="P60_peptidase_YkfC"/>
    <property type="match status" value="1"/>
</dbReference>
<keyword evidence="10" id="KW-1185">Reference proteome</keyword>
<keyword evidence="4" id="KW-0788">Thiol protease</keyword>
<accession>A0ABZ3F6A4</accession>
<evidence type="ECO:0000256" key="1">
    <source>
        <dbReference type="ARBA" id="ARBA00007074"/>
    </source>
</evidence>
<proteinExistence type="inferred from homology"/>
<evidence type="ECO:0000259" key="6">
    <source>
        <dbReference type="Pfam" id="PF12912"/>
    </source>
</evidence>
<dbReference type="InterPro" id="IPR039439">
    <property type="entry name" value="SH3b1_dom"/>
</dbReference>
<dbReference type="Pfam" id="PF00877">
    <property type="entry name" value="NLPC_P60"/>
    <property type="match status" value="1"/>
</dbReference>
<dbReference type="Proteomes" id="UP001434737">
    <property type="component" value="Chromosome"/>
</dbReference>
<gene>
    <name evidence="9" type="ORF">V3I05_10380</name>
</gene>
<dbReference type="RefSeq" id="WP_343353571.1">
    <property type="nucleotide sequence ID" value="NZ_CP145316.1"/>
</dbReference>
<comment type="similarity">
    <text evidence="1">Belongs to the peptidase C40 family.</text>
</comment>
<evidence type="ECO:0000259" key="8">
    <source>
        <dbReference type="Pfam" id="PF12914"/>
    </source>
</evidence>
<dbReference type="InterPro" id="IPR000064">
    <property type="entry name" value="NLP_P60_dom"/>
</dbReference>
<dbReference type="Pfam" id="PF12912">
    <property type="entry name" value="N_NLPC_P60"/>
    <property type="match status" value="1"/>
</dbReference>
<dbReference type="InterPro" id="IPR027017">
    <property type="entry name" value="P60_peptidase_YkfC"/>
</dbReference>
<feature type="domain" description="SH3b1" evidence="7">
    <location>
        <begin position="141"/>
        <end position="189"/>
    </location>
</feature>
<dbReference type="Pfam" id="PF12914">
    <property type="entry name" value="SH3_7"/>
    <property type="match status" value="1"/>
</dbReference>
<dbReference type="InterPro" id="IPR026864">
    <property type="entry name" value="SH3b2-type_SH3"/>
</dbReference>
<dbReference type="EMBL" id="CP145316">
    <property type="protein sequence ID" value="XAM18072.1"/>
    <property type="molecule type" value="Genomic_DNA"/>
</dbReference>